<dbReference type="Gene3D" id="3.90.226.10">
    <property type="entry name" value="2-enoyl-CoA Hydratase, Chain A, domain 1"/>
    <property type="match status" value="1"/>
</dbReference>
<dbReference type="SUPFAM" id="SSF52096">
    <property type="entry name" value="ClpP/crotonase"/>
    <property type="match status" value="1"/>
</dbReference>
<evidence type="ECO:0008006" key="3">
    <source>
        <dbReference type="Google" id="ProtNLM"/>
    </source>
</evidence>
<proteinExistence type="predicted"/>
<reference evidence="1 2" key="1">
    <citation type="submission" date="2024-07" db="EMBL/GenBank/DDBJ databases">
        <title>Section-level genome sequencing and comparative genomics of Aspergillus sections Usti and Cavernicolus.</title>
        <authorList>
            <consortium name="Lawrence Berkeley National Laboratory"/>
            <person name="Nybo J.L."/>
            <person name="Vesth T.C."/>
            <person name="Theobald S."/>
            <person name="Frisvad J.C."/>
            <person name="Larsen T.O."/>
            <person name="Kjaerboelling I."/>
            <person name="Rothschild-Mancinelli K."/>
            <person name="Lyhne E.K."/>
            <person name="Kogle M.E."/>
            <person name="Barry K."/>
            <person name="Clum A."/>
            <person name="Na H."/>
            <person name="Ledsgaard L."/>
            <person name="Lin J."/>
            <person name="Lipzen A."/>
            <person name="Kuo A."/>
            <person name="Riley R."/>
            <person name="Mondo S."/>
            <person name="Labutti K."/>
            <person name="Haridas S."/>
            <person name="Pangalinan J."/>
            <person name="Salamov A.A."/>
            <person name="Simmons B.A."/>
            <person name="Magnuson J.K."/>
            <person name="Chen J."/>
            <person name="Drula E."/>
            <person name="Henrissat B."/>
            <person name="Wiebenga A."/>
            <person name="Lubbers R.J."/>
            <person name="Gomes A.C."/>
            <person name="Makela M.R."/>
            <person name="Stajich J."/>
            <person name="Grigoriev I.V."/>
            <person name="Mortensen U.H."/>
            <person name="De Vries R.P."/>
            <person name="Baker S.E."/>
            <person name="Andersen M.R."/>
        </authorList>
    </citation>
    <scope>NUCLEOTIDE SEQUENCE [LARGE SCALE GENOMIC DNA]</scope>
    <source>
        <strain evidence="1 2">CBS 209.92</strain>
    </source>
</reference>
<comment type="caution">
    <text evidence="1">The sequence shown here is derived from an EMBL/GenBank/DDBJ whole genome shotgun (WGS) entry which is preliminary data.</text>
</comment>
<dbReference type="PANTHER" id="PTHR11941:SF75">
    <property type="entry name" value="ENOYL-COA HYDRATASE_ISOMERASE FAMILY PROTEIN"/>
    <property type="match status" value="1"/>
</dbReference>
<dbReference type="InterPro" id="IPR001753">
    <property type="entry name" value="Enoyl-CoA_hydra/iso"/>
</dbReference>
<dbReference type="Pfam" id="PF00378">
    <property type="entry name" value="ECH_1"/>
    <property type="match status" value="1"/>
</dbReference>
<evidence type="ECO:0000313" key="1">
    <source>
        <dbReference type="EMBL" id="KAL2800149.1"/>
    </source>
</evidence>
<dbReference type="Proteomes" id="UP001610563">
    <property type="component" value="Unassembled WGS sequence"/>
</dbReference>
<dbReference type="EMBL" id="JBFTWV010000004">
    <property type="protein sequence ID" value="KAL2800149.1"/>
    <property type="molecule type" value="Genomic_DNA"/>
</dbReference>
<accession>A0ABR4GM88</accession>
<dbReference type="CDD" id="cd06558">
    <property type="entry name" value="crotonase-like"/>
    <property type="match status" value="1"/>
</dbReference>
<sequence length="200" mass="22051">MALFTHHIPGGSFTCAMPADRVYLLAFEYPPNNCLSPEFIGAFSLCLTMIRDRYPSGVVITTSRIPNFYCSGHIQDEPMIWALFKQILTYPMPTLALINGDAIGHGLLLALCHDLRIQNNSKLIKLDKALNPREAIGAGFAQGIGHLKEALGIISRLKLLDVGSNPAYWSNKEANNRVAIDVCDRSNEAHSGVEHSLYKL</sequence>
<evidence type="ECO:0000313" key="2">
    <source>
        <dbReference type="Proteomes" id="UP001610563"/>
    </source>
</evidence>
<keyword evidence="2" id="KW-1185">Reference proteome</keyword>
<protein>
    <recommendedName>
        <fullName evidence="3">Enoyl-CoA hydratase/isomerase family protein</fullName>
    </recommendedName>
</protein>
<dbReference type="PANTHER" id="PTHR11941">
    <property type="entry name" value="ENOYL-COA HYDRATASE-RELATED"/>
    <property type="match status" value="1"/>
</dbReference>
<gene>
    <name evidence="1" type="ORF">BJX66DRAFT_332295</name>
</gene>
<name>A0ABR4GM88_9EURO</name>
<dbReference type="InterPro" id="IPR029045">
    <property type="entry name" value="ClpP/crotonase-like_dom_sf"/>
</dbReference>
<organism evidence="1 2">
    <name type="scientific">Aspergillus keveii</name>
    <dbReference type="NCBI Taxonomy" id="714993"/>
    <lineage>
        <taxon>Eukaryota</taxon>
        <taxon>Fungi</taxon>
        <taxon>Dikarya</taxon>
        <taxon>Ascomycota</taxon>
        <taxon>Pezizomycotina</taxon>
        <taxon>Eurotiomycetes</taxon>
        <taxon>Eurotiomycetidae</taxon>
        <taxon>Eurotiales</taxon>
        <taxon>Aspergillaceae</taxon>
        <taxon>Aspergillus</taxon>
        <taxon>Aspergillus subgen. Nidulantes</taxon>
    </lineage>
</organism>